<evidence type="ECO:0000256" key="1">
    <source>
        <dbReference type="SAM" id="MobiDB-lite"/>
    </source>
</evidence>
<organism evidence="3 4">
    <name type="scientific">Angustibacter aerolatus</name>
    <dbReference type="NCBI Taxonomy" id="1162965"/>
    <lineage>
        <taxon>Bacteria</taxon>
        <taxon>Bacillati</taxon>
        <taxon>Actinomycetota</taxon>
        <taxon>Actinomycetes</taxon>
        <taxon>Kineosporiales</taxon>
        <taxon>Kineosporiaceae</taxon>
    </lineage>
</organism>
<dbReference type="Proteomes" id="UP001157017">
    <property type="component" value="Unassembled WGS sequence"/>
</dbReference>
<feature type="region of interest" description="Disordered" evidence="1">
    <location>
        <begin position="1"/>
        <end position="20"/>
    </location>
</feature>
<evidence type="ECO:0000256" key="2">
    <source>
        <dbReference type="SAM" id="Phobius"/>
    </source>
</evidence>
<dbReference type="EMBL" id="BSUZ01000001">
    <property type="protein sequence ID" value="GMA87505.1"/>
    <property type="molecule type" value="Genomic_DNA"/>
</dbReference>
<keyword evidence="2" id="KW-0812">Transmembrane</keyword>
<sequence>MSLSFAPDPPPEGAEREADRIIAAEAARRRRGPRPDPSAASVATDEHAAKPAASRQALRLAAATVAGAAAGVSLWALGHLVSVLRRRTTG</sequence>
<evidence type="ECO:0000313" key="4">
    <source>
        <dbReference type="Proteomes" id="UP001157017"/>
    </source>
</evidence>
<proteinExistence type="predicted"/>
<name>A0ABQ6JL39_9ACTN</name>
<keyword evidence="2" id="KW-1133">Transmembrane helix</keyword>
<gene>
    <name evidence="3" type="ORF">GCM10025868_27550</name>
</gene>
<accession>A0ABQ6JL39</accession>
<comment type="caution">
    <text evidence="3">The sequence shown here is derived from an EMBL/GenBank/DDBJ whole genome shotgun (WGS) entry which is preliminary data.</text>
</comment>
<protein>
    <submittedName>
        <fullName evidence="3">Uncharacterized protein</fullName>
    </submittedName>
</protein>
<feature type="region of interest" description="Disordered" evidence="1">
    <location>
        <begin position="25"/>
        <end position="50"/>
    </location>
</feature>
<evidence type="ECO:0000313" key="3">
    <source>
        <dbReference type="EMBL" id="GMA87505.1"/>
    </source>
</evidence>
<keyword evidence="2" id="KW-0472">Membrane</keyword>
<reference evidence="4" key="1">
    <citation type="journal article" date="2019" name="Int. J. Syst. Evol. Microbiol.">
        <title>The Global Catalogue of Microorganisms (GCM) 10K type strain sequencing project: providing services to taxonomists for standard genome sequencing and annotation.</title>
        <authorList>
            <consortium name="The Broad Institute Genomics Platform"/>
            <consortium name="The Broad Institute Genome Sequencing Center for Infectious Disease"/>
            <person name="Wu L."/>
            <person name="Ma J."/>
        </authorList>
    </citation>
    <scope>NUCLEOTIDE SEQUENCE [LARGE SCALE GENOMIC DNA]</scope>
    <source>
        <strain evidence="4">NBRC 108730</strain>
    </source>
</reference>
<keyword evidence="4" id="KW-1185">Reference proteome</keyword>
<feature type="transmembrane region" description="Helical" evidence="2">
    <location>
        <begin position="60"/>
        <end position="84"/>
    </location>
</feature>